<gene>
    <name evidence="11" type="ORF">ElP_21730</name>
</gene>
<evidence type="ECO:0000256" key="4">
    <source>
        <dbReference type="ARBA" id="ARBA00022695"/>
    </source>
</evidence>
<dbReference type="PANTHER" id="PTHR34388">
    <property type="entry name" value="DNA POLYMERASE III SUBUNIT DELTA"/>
    <property type="match status" value="1"/>
</dbReference>
<dbReference type="SUPFAM" id="SSF48019">
    <property type="entry name" value="post-AAA+ oligomerization domain-like"/>
    <property type="match status" value="1"/>
</dbReference>
<dbReference type="InterPro" id="IPR008921">
    <property type="entry name" value="DNA_pol3_clamp-load_cplx_C"/>
</dbReference>
<comment type="catalytic activity">
    <reaction evidence="8">
        <text>DNA(n) + a 2'-deoxyribonucleoside 5'-triphosphate = DNA(n+1) + diphosphate</text>
        <dbReference type="Rhea" id="RHEA:22508"/>
        <dbReference type="Rhea" id="RHEA-COMP:17339"/>
        <dbReference type="Rhea" id="RHEA-COMP:17340"/>
        <dbReference type="ChEBI" id="CHEBI:33019"/>
        <dbReference type="ChEBI" id="CHEBI:61560"/>
        <dbReference type="ChEBI" id="CHEBI:173112"/>
        <dbReference type="EC" id="2.7.7.7"/>
    </reaction>
</comment>
<dbReference type="Gene3D" id="1.20.272.10">
    <property type="match status" value="1"/>
</dbReference>
<dbReference type="GO" id="GO:0003887">
    <property type="term" value="F:DNA-directed DNA polymerase activity"/>
    <property type="evidence" value="ECO:0007669"/>
    <property type="project" value="UniProtKB-KW"/>
</dbReference>
<name>A0A518H0D0_9BACT</name>
<sequence>MHAFEFVDPRKVREVLPVYAIFGDDAYLRREAILAIIRNAMGGQDEEELGVSRFPGAQAELARVLDEVRTLPFLAPRRVAIVEDADPFVTAHRKELEAFAARPPDSGVLVLSVKSWPSNTKLAKLVEQSGASVECKAPRDSELASWLGKLASGRWGLKFPPEAARFLVELVGPEPGLLVSEVDKLAAYVGDGKAITREDVAKLVGAGRVLEVWDLIDRASLGDAPGALGVLDRLLASGEAPQRLLAALAISLRKVHHAGALRLARRELADACKRAGIWPRDVEKTGRQHAHLGPDRVDRIPALLLETDLALKGSSTLDERAVLERLIVSLARPRGD</sequence>
<dbReference type="KEGG" id="tpla:ElP_21730"/>
<dbReference type="Gene3D" id="1.10.8.60">
    <property type="match status" value="1"/>
</dbReference>
<protein>
    <recommendedName>
        <fullName evidence="2">DNA polymerase III subunit delta</fullName>
        <ecNumber evidence="1">2.7.7.7</ecNumber>
    </recommendedName>
</protein>
<evidence type="ECO:0000256" key="3">
    <source>
        <dbReference type="ARBA" id="ARBA00022679"/>
    </source>
</evidence>
<evidence type="ECO:0000256" key="8">
    <source>
        <dbReference type="ARBA" id="ARBA00049244"/>
    </source>
</evidence>
<dbReference type="AlphaFoldDB" id="A0A518H0D0"/>
<dbReference type="InterPro" id="IPR048466">
    <property type="entry name" value="DNA_pol3_delta-like_C"/>
</dbReference>
<evidence type="ECO:0000259" key="9">
    <source>
        <dbReference type="Pfam" id="PF06144"/>
    </source>
</evidence>
<dbReference type="InterPro" id="IPR005790">
    <property type="entry name" value="DNA_polIII_delta"/>
</dbReference>
<dbReference type="RefSeq" id="WP_145269080.1">
    <property type="nucleotide sequence ID" value="NZ_CP036426.1"/>
</dbReference>
<keyword evidence="4" id="KW-0548">Nucleotidyltransferase</keyword>
<keyword evidence="5" id="KW-0235">DNA replication</keyword>
<evidence type="ECO:0000256" key="6">
    <source>
        <dbReference type="ARBA" id="ARBA00022932"/>
    </source>
</evidence>
<evidence type="ECO:0000256" key="2">
    <source>
        <dbReference type="ARBA" id="ARBA00017703"/>
    </source>
</evidence>
<evidence type="ECO:0000256" key="7">
    <source>
        <dbReference type="ARBA" id="ARBA00034754"/>
    </source>
</evidence>
<evidence type="ECO:0000313" key="11">
    <source>
        <dbReference type="EMBL" id="QDV34288.1"/>
    </source>
</evidence>
<evidence type="ECO:0000256" key="1">
    <source>
        <dbReference type="ARBA" id="ARBA00012417"/>
    </source>
</evidence>
<organism evidence="11 12">
    <name type="scientific">Tautonia plasticadhaerens</name>
    <dbReference type="NCBI Taxonomy" id="2527974"/>
    <lineage>
        <taxon>Bacteria</taxon>
        <taxon>Pseudomonadati</taxon>
        <taxon>Planctomycetota</taxon>
        <taxon>Planctomycetia</taxon>
        <taxon>Isosphaerales</taxon>
        <taxon>Isosphaeraceae</taxon>
        <taxon>Tautonia</taxon>
    </lineage>
</organism>
<proteinExistence type="inferred from homology"/>
<dbReference type="InterPro" id="IPR027417">
    <property type="entry name" value="P-loop_NTPase"/>
</dbReference>
<dbReference type="PANTHER" id="PTHR34388:SF1">
    <property type="entry name" value="DNA POLYMERASE III SUBUNIT DELTA"/>
    <property type="match status" value="1"/>
</dbReference>
<feature type="domain" description="DNA polymerase III delta N-terminal" evidence="9">
    <location>
        <begin position="19"/>
        <end position="136"/>
    </location>
</feature>
<comment type="similarity">
    <text evidence="7">Belongs to the DNA polymerase HolA subunit family.</text>
</comment>
<dbReference type="SUPFAM" id="SSF52540">
    <property type="entry name" value="P-loop containing nucleoside triphosphate hydrolases"/>
    <property type="match status" value="1"/>
</dbReference>
<dbReference type="GO" id="GO:0006261">
    <property type="term" value="P:DNA-templated DNA replication"/>
    <property type="evidence" value="ECO:0007669"/>
    <property type="project" value="TreeGrafter"/>
</dbReference>
<reference evidence="11 12" key="1">
    <citation type="submission" date="2019-02" db="EMBL/GenBank/DDBJ databases">
        <title>Deep-cultivation of Planctomycetes and their phenomic and genomic characterization uncovers novel biology.</title>
        <authorList>
            <person name="Wiegand S."/>
            <person name="Jogler M."/>
            <person name="Boedeker C."/>
            <person name="Pinto D."/>
            <person name="Vollmers J."/>
            <person name="Rivas-Marin E."/>
            <person name="Kohn T."/>
            <person name="Peeters S.H."/>
            <person name="Heuer A."/>
            <person name="Rast P."/>
            <person name="Oberbeckmann S."/>
            <person name="Bunk B."/>
            <person name="Jeske O."/>
            <person name="Meyerdierks A."/>
            <person name="Storesund J.E."/>
            <person name="Kallscheuer N."/>
            <person name="Luecker S."/>
            <person name="Lage O.M."/>
            <person name="Pohl T."/>
            <person name="Merkel B.J."/>
            <person name="Hornburger P."/>
            <person name="Mueller R.-W."/>
            <person name="Bruemmer F."/>
            <person name="Labrenz M."/>
            <person name="Spormann A.M."/>
            <person name="Op den Camp H."/>
            <person name="Overmann J."/>
            <person name="Amann R."/>
            <person name="Jetten M.S.M."/>
            <person name="Mascher T."/>
            <person name="Medema M.H."/>
            <person name="Devos D.P."/>
            <person name="Kaster A.-K."/>
            <person name="Ovreas L."/>
            <person name="Rohde M."/>
            <person name="Galperin M.Y."/>
            <person name="Jogler C."/>
        </authorList>
    </citation>
    <scope>NUCLEOTIDE SEQUENCE [LARGE SCALE GENOMIC DNA]</scope>
    <source>
        <strain evidence="11 12">ElP</strain>
    </source>
</reference>
<keyword evidence="12" id="KW-1185">Reference proteome</keyword>
<dbReference type="Proteomes" id="UP000317835">
    <property type="component" value="Chromosome"/>
</dbReference>
<dbReference type="Pfam" id="PF06144">
    <property type="entry name" value="DNA_pol3_delta"/>
    <property type="match status" value="1"/>
</dbReference>
<dbReference type="EMBL" id="CP036426">
    <property type="protein sequence ID" value="QDV34288.1"/>
    <property type="molecule type" value="Genomic_DNA"/>
</dbReference>
<dbReference type="Gene3D" id="3.40.50.300">
    <property type="entry name" value="P-loop containing nucleotide triphosphate hydrolases"/>
    <property type="match status" value="1"/>
</dbReference>
<keyword evidence="3" id="KW-0808">Transferase</keyword>
<evidence type="ECO:0000256" key="5">
    <source>
        <dbReference type="ARBA" id="ARBA00022705"/>
    </source>
</evidence>
<dbReference type="OrthoDB" id="269621at2"/>
<dbReference type="GO" id="GO:0009360">
    <property type="term" value="C:DNA polymerase III complex"/>
    <property type="evidence" value="ECO:0007669"/>
    <property type="project" value="InterPro"/>
</dbReference>
<evidence type="ECO:0000313" key="12">
    <source>
        <dbReference type="Proteomes" id="UP000317835"/>
    </source>
</evidence>
<accession>A0A518H0D0</accession>
<feature type="domain" description="DNA polymerase III delta subunit-like C-terminal" evidence="10">
    <location>
        <begin position="212"/>
        <end position="329"/>
    </location>
</feature>
<keyword evidence="6" id="KW-0239">DNA-directed DNA polymerase</keyword>
<dbReference type="GO" id="GO:0003677">
    <property type="term" value="F:DNA binding"/>
    <property type="evidence" value="ECO:0007669"/>
    <property type="project" value="InterPro"/>
</dbReference>
<dbReference type="NCBIfam" id="TIGR01128">
    <property type="entry name" value="holA"/>
    <property type="match status" value="1"/>
</dbReference>
<evidence type="ECO:0000259" key="10">
    <source>
        <dbReference type="Pfam" id="PF21694"/>
    </source>
</evidence>
<dbReference type="InterPro" id="IPR010372">
    <property type="entry name" value="DNA_pol3_delta_N"/>
</dbReference>
<dbReference type="Pfam" id="PF21694">
    <property type="entry name" value="DNA_pol3_delta_C"/>
    <property type="match status" value="1"/>
</dbReference>
<dbReference type="EC" id="2.7.7.7" evidence="1"/>